<dbReference type="EMBL" id="CAJNJA010036130">
    <property type="protein sequence ID" value="CAE7716180.1"/>
    <property type="molecule type" value="Genomic_DNA"/>
</dbReference>
<proteinExistence type="predicted"/>
<dbReference type="AlphaFoldDB" id="A0A812X8I1"/>
<protein>
    <submittedName>
        <fullName evidence="2">HERC6 protein</fullName>
    </submittedName>
</protein>
<accession>A0A812X8I1</accession>
<feature type="non-terminal residue" evidence="2">
    <location>
        <position position="144"/>
    </location>
</feature>
<comment type="caution">
    <text evidence="2">The sequence shown here is derived from an EMBL/GenBank/DDBJ whole genome shotgun (WGS) entry which is preliminary data.</text>
</comment>
<feature type="compositionally biased region" description="Basic residues" evidence="1">
    <location>
        <begin position="57"/>
        <end position="68"/>
    </location>
</feature>
<keyword evidence="3" id="KW-1185">Reference proteome</keyword>
<dbReference type="Proteomes" id="UP000601435">
    <property type="component" value="Unassembled WGS sequence"/>
</dbReference>
<feature type="region of interest" description="Disordered" evidence="1">
    <location>
        <begin position="1"/>
        <end position="37"/>
    </location>
</feature>
<sequence length="144" mass="16132">DQLRAEPATSAEATQAPAPAVSDLDSQGRETAPLSKEEQARILDLFEARRLAEKAAGRHRKRSLAKKREKAERKLDRDYIKNEIHSAFQAQHDPGVRYYNSVAIRVHKGEKAVDAKTIEQVATAQAGKMSTRTKEERVMARRVA</sequence>
<name>A0A812X8I1_9DINO</name>
<gene>
    <name evidence="2" type="primary">HERC6</name>
    <name evidence="2" type="ORF">SNEC2469_LOCUS20639</name>
</gene>
<feature type="region of interest" description="Disordered" evidence="1">
    <location>
        <begin position="54"/>
        <end position="73"/>
    </location>
</feature>
<reference evidence="2" key="1">
    <citation type="submission" date="2021-02" db="EMBL/GenBank/DDBJ databases">
        <authorList>
            <person name="Dougan E. K."/>
            <person name="Rhodes N."/>
            <person name="Thang M."/>
            <person name="Chan C."/>
        </authorList>
    </citation>
    <scope>NUCLEOTIDE SEQUENCE</scope>
</reference>
<dbReference type="OrthoDB" id="10282645at2759"/>
<evidence type="ECO:0000256" key="1">
    <source>
        <dbReference type="SAM" id="MobiDB-lite"/>
    </source>
</evidence>
<evidence type="ECO:0000313" key="2">
    <source>
        <dbReference type="EMBL" id="CAE7716180.1"/>
    </source>
</evidence>
<evidence type="ECO:0000313" key="3">
    <source>
        <dbReference type="Proteomes" id="UP000601435"/>
    </source>
</evidence>
<organism evidence="2 3">
    <name type="scientific">Symbiodinium necroappetens</name>
    <dbReference type="NCBI Taxonomy" id="1628268"/>
    <lineage>
        <taxon>Eukaryota</taxon>
        <taxon>Sar</taxon>
        <taxon>Alveolata</taxon>
        <taxon>Dinophyceae</taxon>
        <taxon>Suessiales</taxon>
        <taxon>Symbiodiniaceae</taxon>
        <taxon>Symbiodinium</taxon>
    </lineage>
</organism>